<comment type="caution">
    <text evidence="1">The sequence shown here is derived from an EMBL/GenBank/DDBJ whole genome shotgun (WGS) entry which is preliminary data.</text>
</comment>
<gene>
    <name evidence="1" type="ORF">ACFSKW_38660</name>
</gene>
<reference evidence="2" key="1">
    <citation type="journal article" date="2019" name="Int. J. Syst. Evol. Microbiol.">
        <title>The Global Catalogue of Microorganisms (GCM) 10K type strain sequencing project: providing services to taxonomists for standard genome sequencing and annotation.</title>
        <authorList>
            <consortium name="The Broad Institute Genomics Platform"/>
            <consortium name="The Broad Institute Genome Sequencing Center for Infectious Disease"/>
            <person name="Wu L."/>
            <person name="Ma J."/>
        </authorList>
    </citation>
    <scope>NUCLEOTIDE SEQUENCE [LARGE SCALE GENOMIC DNA]</scope>
    <source>
        <strain evidence="2">ICMP 6774ER</strain>
    </source>
</reference>
<sequence length="95" mass="10669">MGIKESGLQFATDIENAIIETRTDMMQGLEDLTHRINGVANDLKAFRSEVTRELTALKTDVQEFKASQSQFNASQTEFNTAAMEILMDLQRRVSA</sequence>
<organism evidence="1 2">
    <name type="scientific">Nonomuraea mangrovi</name>
    <dbReference type="NCBI Taxonomy" id="2316207"/>
    <lineage>
        <taxon>Bacteria</taxon>
        <taxon>Bacillati</taxon>
        <taxon>Actinomycetota</taxon>
        <taxon>Actinomycetes</taxon>
        <taxon>Streptosporangiales</taxon>
        <taxon>Streptosporangiaceae</taxon>
        <taxon>Nonomuraea</taxon>
    </lineage>
</organism>
<dbReference type="Proteomes" id="UP001597368">
    <property type="component" value="Unassembled WGS sequence"/>
</dbReference>
<evidence type="ECO:0000313" key="1">
    <source>
        <dbReference type="EMBL" id="MFD1937407.1"/>
    </source>
</evidence>
<accession>A0ABW4T8W5</accession>
<keyword evidence="2" id="KW-1185">Reference proteome</keyword>
<protein>
    <submittedName>
        <fullName evidence="1">Uncharacterized protein</fullName>
    </submittedName>
</protein>
<dbReference type="RefSeq" id="WP_379578559.1">
    <property type="nucleotide sequence ID" value="NZ_JBHUFV010000060.1"/>
</dbReference>
<name>A0ABW4T8W5_9ACTN</name>
<dbReference type="Gene3D" id="1.20.58.130">
    <property type="match status" value="1"/>
</dbReference>
<dbReference type="EMBL" id="JBHUFV010000060">
    <property type="protein sequence ID" value="MFD1937407.1"/>
    <property type="molecule type" value="Genomic_DNA"/>
</dbReference>
<proteinExistence type="predicted"/>
<evidence type="ECO:0000313" key="2">
    <source>
        <dbReference type="Proteomes" id="UP001597368"/>
    </source>
</evidence>